<evidence type="ECO:0000256" key="2">
    <source>
        <dbReference type="ARBA" id="ARBA00022448"/>
    </source>
</evidence>
<dbReference type="PROSITE" id="PS50850">
    <property type="entry name" value="MFS"/>
    <property type="match status" value="1"/>
</dbReference>
<dbReference type="SUPFAM" id="SSF103473">
    <property type="entry name" value="MFS general substrate transporter"/>
    <property type="match status" value="1"/>
</dbReference>
<evidence type="ECO:0000256" key="3">
    <source>
        <dbReference type="ARBA" id="ARBA00022692"/>
    </source>
</evidence>
<dbReference type="Proteomes" id="UP000293142">
    <property type="component" value="Unassembled WGS sequence"/>
</dbReference>
<keyword evidence="4 6" id="KW-1133">Transmembrane helix</keyword>
<feature type="transmembrane region" description="Helical" evidence="6">
    <location>
        <begin position="219"/>
        <end position="239"/>
    </location>
</feature>
<dbReference type="OrthoDB" id="4822895at2"/>
<dbReference type="InterPro" id="IPR036259">
    <property type="entry name" value="MFS_trans_sf"/>
</dbReference>
<keyword evidence="5 6" id="KW-0472">Membrane</keyword>
<protein>
    <submittedName>
        <fullName evidence="8">MFS transporter</fullName>
    </submittedName>
</protein>
<evidence type="ECO:0000313" key="8">
    <source>
        <dbReference type="EMBL" id="TBL77830.1"/>
    </source>
</evidence>
<accession>A0A4Q9DS06</accession>
<sequence>MGLMKSPRDSVILSLIYFITTINSIITSGTKPVVSLYASKMGASAGEIGVIVAMFAILPAFLAIHIGKWIDRYGIRTLVSFGGFSLLISLILPLAYPHFISFVLSQAIMGIGFTCQIVALQKRVGQTAGDMDKRIATFSLFGSLGALVGPSFSSILYDHFGFQVSYSANAVLMVLGAAAVYLVKRSAWEVPKKEAAAGENKGPQKSVWSMLRQRGLRNAVIISGLMLSGKEIFSAYFPLLGEKMGISPTMIGIILSFMSLASMASRFSQPYLVRRFGRSTVLTWALFISGIIYAVTPSVPFMVALIVLIGVLGAGLGLGQPLSLSYAIQVSPPERRGEVLGMRITFNRVSQFSIPLLFGGLGGMLGVIAIFWASGALLLIGGLLTRAKPSDSVMPGS</sequence>
<dbReference type="PANTHER" id="PTHR23526:SF4">
    <property type="entry name" value="INTEGRAL MEMBRANE TRANSPORT PROTEIN"/>
    <property type="match status" value="1"/>
</dbReference>
<dbReference type="EMBL" id="SIRE01000011">
    <property type="protein sequence ID" value="TBL77830.1"/>
    <property type="molecule type" value="Genomic_DNA"/>
</dbReference>
<feature type="transmembrane region" description="Helical" evidence="6">
    <location>
        <begin position="48"/>
        <end position="66"/>
    </location>
</feature>
<name>A0A4Q9DS06_9BACL</name>
<feature type="transmembrane region" description="Helical" evidence="6">
    <location>
        <begin position="364"/>
        <end position="384"/>
    </location>
</feature>
<feature type="transmembrane region" description="Helical" evidence="6">
    <location>
        <begin position="163"/>
        <end position="183"/>
    </location>
</feature>
<organism evidence="8 9">
    <name type="scientific">Paenibacillus thalictri</name>
    <dbReference type="NCBI Taxonomy" id="2527873"/>
    <lineage>
        <taxon>Bacteria</taxon>
        <taxon>Bacillati</taxon>
        <taxon>Bacillota</taxon>
        <taxon>Bacilli</taxon>
        <taxon>Bacillales</taxon>
        <taxon>Paenibacillaceae</taxon>
        <taxon>Paenibacillus</taxon>
    </lineage>
</organism>
<dbReference type="Gene3D" id="1.20.1250.20">
    <property type="entry name" value="MFS general substrate transporter like domains"/>
    <property type="match status" value="2"/>
</dbReference>
<dbReference type="InterPro" id="IPR005829">
    <property type="entry name" value="Sugar_transporter_CS"/>
</dbReference>
<keyword evidence="9" id="KW-1185">Reference proteome</keyword>
<dbReference type="PROSITE" id="PS00217">
    <property type="entry name" value="SUGAR_TRANSPORT_2"/>
    <property type="match status" value="1"/>
</dbReference>
<keyword evidence="3 6" id="KW-0812">Transmembrane</keyword>
<dbReference type="GO" id="GO:0022857">
    <property type="term" value="F:transmembrane transporter activity"/>
    <property type="evidence" value="ECO:0007669"/>
    <property type="project" value="InterPro"/>
</dbReference>
<evidence type="ECO:0000259" key="7">
    <source>
        <dbReference type="PROSITE" id="PS50850"/>
    </source>
</evidence>
<feature type="transmembrane region" description="Helical" evidence="6">
    <location>
        <begin position="301"/>
        <end position="319"/>
    </location>
</feature>
<dbReference type="InterPro" id="IPR011701">
    <property type="entry name" value="MFS"/>
</dbReference>
<dbReference type="GO" id="GO:0005886">
    <property type="term" value="C:plasma membrane"/>
    <property type="evidence" value="ECO:0007669"/>
    <property type="project" value="UniProtKB-SubCell"/>
</dbReference>
<dbReference type="Pfam" id="PF07690">
    <property type="entry name" value="MFS_1"/>
    <property type="match status" value="1"/>
</dbReference>
<dbReference type="AlphaFoldDB" id="A0A4Q9DS06"/>
<dbReference type="RefSeq" id="WP_131014560.1">
    <property type="nucleotide sequence ID" value="NZ_SIRE01000011.1"/>
</dbReference>
<dbReference type="PANTHER" id="PTHR23526">
    <property type="entry name" value="INTEGRAL MEMBRANE TRANSPORT PROTEIN-RELATED"/>
    <property type="match status" value="1"/>
</dbReference>
<evidence type="ECO:0000256" key="1">
    <source>
        <dbReference type="ARBA" id="ARBA00004651"/>
    </source>
</evidence>
<feature type="transmembrane region" description="Helical" evidence="6">
    <location>
        <begin position="78"/>
        <end position="96"/>
    </location>
</feature>
<reference evidence="8 9" key="1">
    <citation type="submission" date="2019-02" db="EMBL/GenBank/DDBJ databases">
        <title>Paenibacillus sp. nov., isolated from surface-sterilized tissue of Thalictrum simplex L.</title>
        <authorList>
            <person name="Tuo L."/>
        </authorList>
    </citation>
    <scope>NUCLEOTIDE SEQUENCE [LARGE SCALE GENOMIC DNA]</scope>
    <source>
        <strain evidence="8 9">N2SHLJ1</strain>
    </source>
</reference>
<keyword evidence="2" id="KW-0813">Transport</keyword>
<proteinExistence type="predicted"/>
<dbReference type="InterPro" id="IPR020846">
    <property type="entry name" value="MFS_dom"/>
</dbReference>
<feature type="domain" description="Major facilitator superfamily (MFS) profile" evidence="7">
    <location>
        <begin position="9"/>
        <end position="393"/>
    </location>
</feature>
<comment type="subcellular location">
    <subcellularLocation>
        <location evidence="1">Cell membrane</location>
        <topology evidence="1">Multi-pass membrane protein</topology>
    </subcellularLocation>
</comment>
<evidence type="ECO:0000256" key="5">
    <source>
        <dbReference type="ARBA" id="ARBA00023136"/>
    </source>
</evidence>
<evidence type="ECO:0000256" key="4">
    <source>
        <dbReference type="ARBA" id="ARBA00022989"/>
    </source>
</evidence>
<evidence type="ECO:0000256" key="6">
    <source>
        <dbReference type="SAM" id="Phobius"/>
    </source>
</evidence>
<gene>
    <name evidence="8" type="ORF">EYB31_16975</name>
</gene>
<dbReference type="InterPro" id="IPR052528">
    <property type="entry name" value="Sugar_transport-like"/>
</dbReference>
<comment type="caution">
    <text evidence="8">The sequence shown here is derived from an EMBL/GenBank/DDBJ whole genome shotgun (WGS) entry which is preliminary data.</text>
</comment>
<evidence type="ECO:0000313" key="9">
    <source>
        <dbReference type="Proteomes" id="UP000293142"/>
    </source>
</evidence>
<feature type="transmembrane region" description="Helical" evidence="6">
    <location>
        <begin position="245"/>
        <end position="264"/>
    </location>
</feature>
<feature type="transmembrane region" description="Helical" evidence="6">
    <location>
        <begin position="135"/>
        <end position="157"/>
    </location>
</feature>
<feature type="transmembrane region" description="Helical" evidence="6">
    <location>
        <begin position="102"/>
        <end position="120"/>
    </location>
</feature>